<evidence type="ECO:0000256" key="6">
    <source>
        <dbReference type="SAM" id="Phobius"/>
    </source>
</evidence>
<reference evidence="7" key="2">
    <citation type="journal article" date="2021" name="Mar. Drugs">
        <title>Genome Reduction and Secondary Metabolism of the Marine Sponge-Associated Cyanobacterium Leptothoe.</title>
        <authorList>
            <person name="Konstantinou D."/>
            <person name="Popin R.V."/>
            <person name="Fewer D.P."/>
            <person name="Sivonen K."/>
            <person name="Gkelis S."/>
        </authorList>
    </citation>
    <scope>NUCLEOTIDE SEQUENCE</scope>
    <source>
        <strain evidence="7">TAU-MAC 1115</strain>
    </source>
</reference>
<evidence type="ECO:0000256" key="2">
    <source>
        <dbReference type="ARBA" id="ARBA00022475"/>
    </source>
</evidence>
<dbReference type="Proteomes" id="UP000717364">
    <property type="component" value="Unassembled WGS sequence"/>
</dbReference>
<feature type="transmembrane region" description="Helical" evidence="6">
    <location>
        <begin position="69"/>
        <end position="89"/>
    </location>
</feature>
<protein>
    <submittedName>
        <fullName evidence="7">LysE family translocator</fullName>
    </submittedName>
</protein>
<evidence type="ECO:0000256" key="1">
    <source>
        <dbReference type="ARBA" id="ARBA00004651"/>
    </source>
</evidence>
<evidence type="ECO:0000256" key="5">
    <source>
        <dbReference type="ARBA" id="ARBA00023136"/>
    </source>
</evidence>
<dbReference type="GO" id="GO:0015171">
    <property type="term" value="F:amino acid transmembrane transporter activity"/>
    <property type="evidence" value="ECO:0007669"/>
    <property type="project" value="TreeGrafter"/>
</dbReference>
<dbReference type="GO" id="GO:0005886">
    <property type="term" value="C:plasma membrane"/>
    <property type="evidence" value="ECO:0007669"/>
    <property type="project" value="UniProtKB-SubCell"/>
</dbReference>
<comment type="caution">
    <text evidence="7">The sequence shown here is derived from an EMBL/GenBank/DDBJ whole genome shotgun (WGS) entry which is preliminary data.</text>
</comment>
<gene>
    <name evidence="7" type="ORF">IXB50_20335</name>
</gene>
<keyword evidence="3 6" id="KW-0812">Transmembrane</keyword>
<dbReference type="InterPro" id="IPR001123">
    <property type="entry name" value="LeuE-type"/>
</dbReference>
<proteinExistence type="predicted"/>
<dbReference type="PANTHER" id="PTHR30086:SF20">
    <property type="entry name" value="ARGININE EXPORTER PROTEIN ARGO-RELATED"/>
    <property type="match status" value="1"/>
</dbReference>
<keyword evidence="5 6" id="KW-0472">Membrane</keyword>
<evidence type="ECO:0000256" key="4">
    <source>
        <dbReference type="ARBA" id="ARBA00022989"/>
    </source>
</evidence>
<evidence type="ECO:0000313" key="7">
    <source>
        <dbReference type="EMBL" id="MBT9317774.1"/>
    </source>
</evidence>
<accession>A0A947DKY4</accession>
<evidence type="ECO:0000256" key="3">
    <source>
        <dbReference type="ARBA" id="ARBA00022692"/>
    </source>
</evidence>
<name>A0A947DKY4_9CYAN</name>
<comment type="subcellular location">
    <subcellularLocation>
        <location evidence="1">Cell membrane</location>
        <topology evidence="1">Multi-pass membrane protein</topology>
    </subcellularLocation>
</comment>
<dbReference type="Pfam" id="PF01810">
    <property type="entry name" value="LysE"/>
    <property type="match status" value="1"/>
</dbReference>
<reference evidence="7" key="1">
    <citation type="submission" date="2020-11" db="EMBL/GenBank/DDBJ databases">
        <authorList>
            <person name="Konstantinou D."/>
            <person name="Gkelis S."/>
            <person name="Popin R."/>
            <person name="Fewer D."/>
            <person name="Sivonen K."/>
        </authorList>
    </citation>
    <scope>NUCLEOTIDE SEQUENCE</scope>
    <source>
        <strain evidence="7">TAU-MAC 1115</strain>
    </source>
</reference>
<feature type="transmembrane region" description="Helical" evidence="6">
    <location>
        <begin position="36"/>
        <end position="62"/>
    </location>
</feature>
<dbReference type="PANTHER" id="PTHR30086">
    <property type="entry name" value="ARGININE EXPORTER PROTEIN ARGO"/>
    <property type="match status" value="1"/>
</dbReference>
<keyword evidence="8" id="KW-1185">Reference proteome</keyword>
<dbReference type="EMBL" id="JADOES010000058">
    <property type="protein sequence ID" value="MBT9317774.1"/>
    <property type="molecule type" value="Genomic_DNA"/>
</dbReference>
<keyword evidence="2" id="KW-1003">Cell membrane</keyword>
<dbReference type="AlphaFoldDB" id="A0A947DKY4"/>
<evidence type="ECO:0000313" key="8">
    <source>
        <dbReference type="Proteomes" id="UP000717364"/>
    </source>
</evidence>
<sequence length="146" mass="15990">MAISTMITLFGTMFVLAIIPSPSVFAVVARSIASGFIHGAITTAGIVAGDFIFLLLAILGLWTIAETNALFLVKYLGSAYLIYLGIVTWRAKPRQQEIKGIKDVSWLSNFICGLLITLSDPKAKCLCKINYKLFSKACQYLFNLCN</sequence>
<keyword evidence="4 6" id="KW-1133">Transmembrane helix</keyword>
<organism evidence="7 8">
    <name type="scientific">Leptothoe spongobia TAU-MAC 1115</name>
    <dbReference type="NCBI Taxonomy" id="1967444"/>
    <lineage>
        <taxon>Bacteria</taxon>
        <taxon>Bacillati</taxon>
        <taxon>Cyanobacteriota</taxon>
        <taxon>Cyanophyceae</taxon>
        <taxon>Nodosilineales</taxon>
        <taxon>Cymatolegaceae</taxon>
        <taxon>Leptothoe</taxon>
        <taxon>Leptothoe spongobia</taxon>
    </lineage>
</organism>